<dbReference type="Pfam" id="PF14310">
    <property type="entry name" value="Fn3-like"/>
    <property type="match status" value="1"/>
</dbReference>
<gene>
    <name evidence="7" type="ORF">KRR39_04665</name>
</gene>
<dbReference type="FunFam" id="2.60.40.10:FF:000495">
    <property type="entry name" value="Periplasmic beta-glucosidase"/>
    <property type="match status" value="1"/>
</dbReference>
<evidence type="ECO:0000256" key="4">
    <source>
        <dbReference type="ARBA" id="ARBA00058905"/>
    </source>
</evidence>
<dbReference type="RefSeq" id="WP_216940954.1">
    <property type="nucleotide sequence ID" value="NZ_CP077062.1"/>
</dbReference>
<dbReference type="PROSITE" id="PS00775">
    <property type="entry name" value="GLYCOSYL_HYDROL_F3"/>
    <property type="match status" value="1"/>
</dbReference>
<name>A0A975T1E9_9ACTN</name>
<dbReference type="AlphaFoldDB" id="A0A975T1E9"/>
<evidence type="ECO:0000313" key="7">
    <source>
        <dbReference type="EMBL" id="QWZ09108.1"/>
    </source>
</evidence>
<keyword evidence="8" id="KW-1185">Reference proteome</keyword>
<keyword evidence="2 7" id="KW-0378">Hydrolase</keyword>
<keyword evidence="3" id="KW-0119">Carbohydrate metabolism</keyword>
<dbReference type="InterPro" id="IPR026891">
    <property type="entry name" value="Fn3-like"/>
</dbReference>
<evidence type="ECO:0000313" key="8">
    <source>
        <dbReference type="Proteomes" id="UP000683575"/>
    </source>
</evidence>
<proteinExistence type="inferred from homology"/>
<dbReference type="GO" id="GO:0005975">
    <property type="term" value="P:carbohydrate metabolic process"/>
    <property type="evidence" value="ECO:0007669"/>
    <property type="project" value="InterPro"/>
</dbReference>
<sequence length="746" mass="78890">MSGHRDIEKILAELTLEEKASLCLGSDFWHTAPVERLDIPALMVTDGPHGLRKQPAEADHAGIGGSNPATCYPTASALASSWNVPLARRVGEALGVETQAEEVAVLLGPGVNIKRSPLCGRNFEYFSEDPALSGALGTAFVQGVQSQGVGTSVKHFAANNQETDRVRVSADVDERTLREIYLPAFEQIVKEAQPWTVMCSYNRLNGTHTSQDPWLLTTVLRDEWGFDGVVVSDWGAVHDRVAAVAAGLDLEMPPQLGWSDVAIVEAVRSGDLDEAVLDVAVARMLRLVDSATTEARPGTTVDYEAHHALARVAAREGAVLLKNDGGVLPLALSSGQTVAVLGEFARTPRYQGAGSSQVNPTRLDVPLDELRAAVPDGVEVTFDPGTGEEAVALAGAADVVVLFLGLAAEDESEGFDRAHMDLPAEQVDLLHRVAAVNDRVVVVLANGSAVLTAGWEQDAGAILECWLSGQAAGGAVADLLLGAANPSGRLAETIPVSLEDTTAYLNFPGDSGHVRYGEGIFVGYRGHDAKKQVVSYPFGHGLSYTTFAYDAPTVDVAGSHAGGDLTVTVTCRVTNTGDRAGQEVVQLYVEDVDASVARPVRELKGFTKLDLAPGESADAVLELASRDFSFWSETVRDWVLEAGEFVLHVGASSRDLRGSVTVQVDAPRVAAPLGPMSSLEEWLADPDGRAALAEAVGTDEEGRFTGTLGDAQMLTIIGNFPMQALAGFGNVPIDRPQLAAMVERLA</sequence>
<comment type="similarity">
    <text evidence="1">Belongs to the glycosyl hydrolase 3 family.</text>
</comment>
<dbReference type="Pfam" id="PF01915">
    <property type="entry name" value="Glyco_hydro_3_C"/>
    <property type="match status" value="1"/>
</dbReference>
<dbReference type="SMART" id="SM01217">
    <property type="entry name" value="Fn3_like"/>
    <property type="match status" value="1"/>
</dbReference>
<dbReference type="PANTHER" id="PTHR42715:SF10">
    <property type="entry name" value="BETA-GLUCOSIDASE"/>
    <property type="match status" value="1"/>
</dbReference>
<dbReference type="InterPro" id="IPR019800">
    <property type="entry name" value="Glyco_hydro_3_AS"/>
</dbReference>
<evidence type="ECO:0000256" key="1">
    <source>
        <dbReference type="ARBA" id="ARBA00005336"/>
    </source>
</evidence>
<comment type="function">
    <text evidence="4">Catalyzes the hydrolysis of a non-reducing terminal alpha-L-arabinopyranosidic linkage in ginsenoside Rb2 (alpha-L-arabinopyranosyl-(1-&gt;6)-alpha-D-glucopyranosyl) to release alpha-D-glucopyranosyl (Rd). It is not able to hydrolyze alpha-L-arabinofuranosyl-(1-&gt;6)-alpha-D-glucopyranosyl (Rc).</text>
</comment>
<feature type="domain" description="Fibronectin type III-like" evidence="6">
    <location>
        <begin position="583"/>
        <end position="653"/>
    </location>
</feature>
<protein>
    <recommendedName>
        <fullName evidence="5">Exo-alpha-(1-&gt;6)-L-arabinopyranosidase</fullName>
    </recommendedName>
</protein>
<dbReference type="EMBL" id="CP077062">
    <property type="protein sequence ID" value="QWZ09108.1"/>
    <property type="molecule type" value="Genomic_DNA"/>
</dbReference>
<evidence type="ECO:0000256" key="5">
    <source>
        <dbReference type="ARBA" id="ARBA00074219"/>
    </source>
</evidence>
<dbReference type="Proteomes" id="UP000683575">
    <property type="component" value="Chromosome"/>
</dbReference>
<dbReference type="Pfam" id="PF00933">
    <property type="entry name" value="Glyco_hydro_3"/>
    <property type="match status" value="1"/>
</dbReference>
<reference evidence="7" key="1">
    <citation type="submission" date="2021-06" db="EMBL/GenBank/DDBJ databases">
        <title>Complete genome sequence of Nocardioides sp. G188.</title>
        <authorList>
            <person name="Im W.-T."/>
        </authorList>
    </citation>
    <scope>NUCLEOTIDE SEQUENCE</scope>
    <source>
        <strain evidence="7">G188</strain>
    </source>
</reference>
<evidence type="ECO:0000259" key="6">
    <source>
        <dbReference type="SMART" id="SM01217"/>
    </source>
</evidence>
<accession>A0A975T1E9</accession>
<dbReference type="PANTHER" id="PTHR42715">
    <property type="entry name" value="BETA-GLUCOSIDASE"/>
    <property type="match status" value="1"/>
</dbReference>
<dbReference type="InterPro" id="IPR002772">
    <property type="entry name" value="Glyco_hydro_3_C"/>
</dbReference>
<evidence type="ECO:0000256" key="2">
    <source>
        <dbReference type="ARBA" id="ARBA00022801"/>
    </source>
</evidence>
<dbReference type="InterPro" id="IPR001764">
    <property type="entry name" value="Glyco_hydro_3_N"/>
</dbReference>
<dbReference type="InterPro" id="IPR050288">
    <property type="entry name" value="Cellulose_deg_GH3"/>
</dbReference>
<evidence type="ECO:0000256" key="3">
    <source>
        <dbReference type="ARBA" id="ARBA00023277"/>
    </source>
</evidence>
<dbReference type="GO" id="GO:0008422">
    <property type="term" value="F:beta-glucosidase activity"/>
    <property type="evidence" value="ECO:0007669"/>
    <property type="project" value="UniProtKB-ARBA"/>
</dbReference>
<dbReference type="KEGG" id="nps:KRR39_04665"/>
<organism evidence="7 8">
    <name type="scientific">Nocardioides panacis</name>
    <dbReference type="NCBI Taxonomy" id="2849501"/>
    <lineage>
        <taxon>Bacteria</taxon>
        <taxon>Bacillati</taxon>
        <taxon>Actinomycetota</taxon>
        <taxon>Actinomycetes</taxon>
        <taxon>Propionibacteriales</taxon>
        <taxon>Nocardioidaceae</taxon>
        <taxon>Nocardioides</taxon>
    </lineage>
</organism>